<dbReference type="EMBL" id="BSXW01000422">
    <property type="protein sequence ID" value="GMF21909.1"/>
    <property type="molecule type" value="Genomic_DNA"/>
</dbReference>
<feature type="compositionally biased region" description="Polar residues" evidence="1">
    <location>
        <begin position="91"/>
        <end position="103"/>
    </location>
</feature>
<evidence type="ECO:0000313" key="3">
    <source>
        <dbReference type="Proteomes" id="UP001165083"/>
    </source>
</evidence>
<keyword evidence="3" id="KW-1185">Reference proteome</keyword>
<evidence type="ECO:0000313" key="2">
    <source>
        <dbReference type="EMBL" id="GMF21909.1"/>
    </source>
</evidence>
<evidence type="ECO:0000256" key="1">
    <source>
        <dbReference type="SAM" id="MobiDB-lite"/>
    </source>
</evidence>
<comment type="caution">
    <text evidence="2">The sequence shown here is derived from an EMBL/GenBank/DDBJ whole genome shotgun (WGS) entry which is preliminary data.</text>
</comment>
<protein>
    <submittedName>
        <fullName evidence="2">Unnamed protein product</fullName>
    </submittedName>
</protein>
<proteinExistence type="predicted"/>
<feature type="region of interest" description="Disordered" evidence="1">
    <location>
        <begin position="75"/>
        <end position="146"/>
    </location>
</feature>
<reference evidence="2" key="1">
    <citation type="submission" date="2023-04" db="EMBL/GenBank/DDBJ databases">
        <title>Phytophthora lilii NBRC 32176.</title>
        <authorList>
            <person name="Ichikawa N."/>
            <person name="Sato H."/>
            <person name="Tonouchi N."/>
        </authorList>
    </citation>
    <scope>NUCLEOTIDE SEQUENCE</scope>
    <source>
        <strain evidence="2">NBRC 32176</strain>
    </source>
</reference>
<gene>
    <name evidence="2" type="ORF">Plil01_000868300</name>
</gene>
<name>A0A9W6TY74_9STRA</name>
<accession>A0A9W6TY74</accession>
<dbReference type="AlphaFoldDB" id="A0A9W6TY74"/>
<sequence length="304" mass="33732">MLRLDQHMQIQVGESVELPLSLRASEHEKLWLTRGDRWVPTVVSGPGKTRYLQITNVSEKKLVLQRDERIGIGLAGDHTTNPTAVVKGVSTIDTPDTNAAKTGSRSADPQDSSSDSSSADQGKDMYSEPDPVNQMGPPDPDPEADQQICYHESGDLYAEDVQDEMAVLLEVTLTTDEVTIEDIQVGDPEINAPEQIDRLVRQDLTALAGTVPYVTQMFAILPRQSKLLQPIYSELCYLPGGTYELREVDFAAMDKISRSTSIDGQIRSCIQDPTELDIAKHDMLTDDLTGVDPRWSRAYKAFRR</sequence>
<feature type="compositionally biased region" description="Low complexity" evidence="1">
    <location>
        <begin position="104"/>
        <end position="120"/>
    </location>
</feature>
<dbReference type="Proteomes" id="UP001165083">
    <property type="component" value="Unassembled WGS sequence"/>
</dbReference>
<organism evidence="2 3">
    <name type="scientific">Phytophthora lilii</name>
    <dbReference type="NCBI Taxonomy" id="2077276"/>
    <lineage>
        <taxon>Eukaryota</taxon>
        <taxon>Sar</taxon>
        <taxon>Stramenopiles</taxon>
        <taxon>Oomycota</taxon>
        <taxon>Peronosporomycetes</taxon>
        <taxon>Peronosporales</taxon>
        <taxon>Peronosporaceae</taxon>
        <taxon>Phytophthora</taxon>
    </lineage>
</organism>
<dbReference type="OrthoDB" id="112830at2759"/>